<reference evidence="2 3" key="1">
    <citation type="submission" date="2020-06" db="EMBL/GenBank/DDBJ databases">
        <title>Actinomadura xiongansis sp. nov., isolated from soil of Baiyangdian.</title>
        <authorList>
            <person name="Zhang X."/>
        </authorList>
    </citation>
    <scope>NUCLEOTIDE SEQUENCE [LARGE SCALE GENOMIC DNA]</scope>
    <source>
        <strain evidence="2 3">HBUM206468</strain>
    </source>
</reference>
<evidence type="ECO:0000313" key="2">
    <source>
        <dbReference type="EMBL" id="MBC6470243.1"/>
    </source>
</evidence>
<dbReference type="RefSeq" id="WP_187247283.1">
    <property type="nucleotide sequence ID" value="NZ_BAAAOK010000005.1"/>
</dbReference>
<protein>
    <submittedName>
        <fullName evidence="2">Uncharacterized protein</fullName>
    </submittedName>
</protein>
<dbReference type="EMBL" id="JABVEC010000038">
    <property type="protein sequence ID" value="MBC6470243.1"/>
    <property type="molecule type" value="Genomic_DNA"/>
</dbReference>
<accession>A0ABR7LZH1</accession>
<proteinExistence type="predicted"/>
<organism evidence="2 3">
    <name type="scientific">Actinomadura alba</name>
    <dbReference type="NCBI Taxonomy" id="406431"/>
    <lineage>
        <taxon>Bacteria</taxon>
        <taxon>Bacillati</taxon>
        <taxon>Actinomycetota</taxon>
        <taxon>Actinomycetes</taxon>
        <taxon>Streptosporangiales</taxon>
        <taxon>Thermomonosporaceae</taxon>
        <taxon>Actinomadura</taxon>
    </lineage>
</organism>
<evidence type="ECO:0000313" key="3">
    <source>
        <dbReference type="Proteomes" id="UP000805614"/>
    </source>
</evidence>
<evidence type="ECO:0000256" key="1">
    <source>
        <dbReference type="SAM" id="MobiDB-lite"/>
    </source>
</evidence>
<gene>
    <name evidence="2" type="ORF">HKK74_32840</name>
</gene>
<keyword evidence="3" id="KW-1185">Reference proteome</keyword>
<sequence>MAACLFSDGLPGGGLAEGVGVGFDDVDDAGLLAGRTGDRAPATPTCIPTKSPPASHLSKRPGNVISPTHQFARPVIADTSLRRTPGFTRADIKPYGT</sequence>
<feature type="region of interest" description="Disordered" evidence="1">
    <location>
        <begin position="34"/>
        <end position="69"/>
    </location>
</feature>
<comment type="caution">
    <text evidence="2">The sequence shown here is derived from an EMBL/GenBank/DDBJ whole genome shotgun (WGS) entry which is preliminary data.</text>
</comment>
<name>A0ABR7LZH1_9ACTN</name>
<dbReference type="Proteomes" id="UP000805614">
    <property type="component" value="Unassembled WGS sequence"/>
</dbReference>